<keyword evidence="1" id="KW-1017">Isopeptide bond</keyword>
<dbReference type="Gene3D" id="1.10.443.10">
    <property type="entry name" value="Intergrase catalytic core"/>
    <property type="match status" value="1"/>
</dbReference>
<dbReference type="GO" id="GO:0003677">
    <property type="term" value="F:DNA binding"/>
    <property type="evidence" value="ECO:0007669"/>
    <property type="project" value="InterPro"/>
</dbReference>
<keyword evidence="4" id="KW-0233">DNA recombination</keyword>
<keyword evidence="2" id="KW-0597">Phosphoprotein</keyword>
<gene>
    <name evidence="7" type="ORF">SNE40_019876</name>
</gene>
<dbReference type="SUPFAM" id="SSF56349">
    <property type="entry name" value="DNA breaking-rejoining enzymes"/>
    <property type="match status" value="1"/>
</dbReference>
<feature type="region of interest" description="Disordered" evidence="5">
    <location>
        <begin position="233"/>
        <end position="259"/>
    </location>
</feature>
<evidence type="ECO:0000256" key="3">
    <source>
        <dbReference type="ARBA" id="ARBA00022843"/>
    </source>
</evidence>
<proteinExistence type="predicted"/>
<dbReference type="AlphaFoldDB" id="A0AAN8GDL0"/>
<evidence type="ECO:0000256" key="5">
    <source>
        <dbReference type="SAM" id="MobiDB-lite"/>
    </source>
</evidence>
<dbReference type="GO" id="GO:0015074">
    <property type="term" value="P:DNA integration"/>
    <property type="evidence" value="ECO:0007669"/>
    <property type="project" value="InterPro"/>
</dbReference>
<evidence type="ECO:0000256" key="4">
    <source>
        <dbReference type="ARBA" id="ARBA00023172"/>
    </source>
</evidence>
<comment type="caution">
    <text evidence="7">The sequence shown here is derived from an EMBL/GenBank/DDBJ whole genome shotgun (WGS) entry which is preliminary data.</text>
</comment>
<feature type="domain" description="Tyr recombinase" evidence="6">
    <location>
        <begin position="14"/>
        <end position="226"/>
    </location>
</feature>
<evidence type="ECO:0000256" key="1">
    <source>
        <dbReference type="ARBA" id="ARBA00022499"/>
    </source>
</evidence>
<dbReference type="Pfam" id="PF12012">
    <property type="entry name" value="DUF3504"/>
    <property type="match status" value="1"/>
</dbReference>
<evidence type="ECO:0000256" key="2">
    <source>
        <dbReference type="ARBA" id="ARBA00022553"/>
    </source>
</evidence>
<dbReference type="InterPro" id="IPR013762">
    <property type="entry name" value="Integrase-like_cat_sf"/>
</dbReference>
<sequence>MKIGASKWNGLLTKQADVISIDEENIMWKQGILGNSNPQTLLDKIVYLFGLNFALRSGGEHRNLTLDQLWIGENEQAPYLRYTEKISKTNQRGLKEFRVNPKCVTAYGSDDPKRCIVKLYQQYLSLRPEHAMSMVYLRPLIKPTEKMWYAAAPVGRNTLANTVKRLCEAAGFKGFFTNHSLRATCATRLFGSRVDEQLIAKTTGHRSNVIRAYTRSNTAQEAFVSSVIQGQSSSSTTVQSSKRPLSDDPDTTSDGKRRRSVHISLNINC</sequence>
<dbReference type="PANTHER" id="PTHR21446:SF12">
    <property type="entry name" value="POTASSIUM CHANNEL TETRAMERIZATION DOMAIN CONTAINING 1"/>
    <property type="match status" value="1"/>
</dbReference>
<dbReference type="Proteomes" id="UP001347796">
    <property type="component" value="Unassembled WGS sequence"/>
</dbReference>
<dbReference type="EMBL" id="JAZGQO010000015">
    <property type="protein sequence ID" value="KAK6168686.1"/>
    <property type="molecule type" value="Genomic_DNA"/>
</dbReference>
<organism evidence="7 8">
    <name type="scientific">Patella caerulea</name>
    <name type="common">Rayed Mediterranean limpet</name>
    <dbReference type="NCBI Taxonomy" id="87958"/>
    <lineage>
        <taxon>Eukaryota</taxon>
        <taxon>Metazoa</taxon>
        <taxon>Spiralia</taxon>
        <taxon>Lophotrochozoa</taxon>
        <taxon>Mollusca</taxon>
        <taxon>Gastropoda</taxon>
        <taxon>Patellogastropoda</taxon>
        <taxon>Patelloidea</taxon>
        <taxon>Patellidae</taxon>
        <taxon>Patella</taxon>
    </lineage>
</organism>
<name>A0AAN8GDL0_PATCE</name>
<accession>A0AAN8GDL0</accession>
<evidence type="ECO:0000313" key="7">
    <source>
        <dbReference type="EMBL" id="KAK6168686.1"/>
    </source>
</evidence>
<evidence type="ECO:0000313" key="8">
    <source>
        <dbReference type="Proteomes" id="UP001347796"/>
    </source>
</evidence>
<dbReference type="PANTHER" id="PTHR21446">
    <property type="entry name" value="DUF3504 DOMAIN-CONTAINING PROTEIN"/>
    <property type="match status" value="1"/>
</dbReference>
<dbReference type="GO" id="GO:0006310">
    <property type="term" value="P:DNA recombination"/>
    <property type="evidence" value="ECO:0007669"/>
    <property type="project" value="UniProtKB-KW"/>
</dbReference>
<dbReference type="InterPro" id="IPR002104">
    <property type="entry name" value="Integrase_catalytic"/>
</dbReference>
<dbReference type="InterPro" id="IPR052787">
    <property type="entry name" value="MAVS"/>
</dbReference>
<keyword evidence="3" id="KW-0832">Ubl conjugation</keyword>
<protein>
    <recommendedName>
        <fullName evidence="6">Tyr recombinase domain-containing protein</fullName>
    </recommendedName>
</protein>
<keyword evidence="8" id="KW-1185">Reference proteome</keyword>
<dbReference type="PROSITE" id="PS51898">
    <property type="entry name" value="TYR_RECOMBINASE"/>
    <property type="match status" value="1"/>
</dbReference>
<dbReference type="InterPro" id="IPR011010">
    <property type="entry name" value="DNA_brk_join_enz"/>
</dbReference>
<evidence type="ECO:0000259" key="6">
    <source>
        <dbReference type="PROSITE" id="PS51898"/>
    </source>
</evidence>
<dbReference type="InterPro" id="IPR021893">
    <property type="entry name" value="ZMYM2-like_C"/>
</dbReference>
<reference evidence="7 8" key="1">
    <citation type="submission" date="2024-01" db="EMBL/GenBank/DDBJ databases">
        <title>The genome of the rayed Mediterranean limpet Patella caerulea (Linnaeus, 1758).</title>
        <authorList>
            <person name="Anh-Thu Weber A."/>
            <person name="Halstead-Nussloch G."/>
        </authorList>
    </citation>
    <scope>NUCLEOTIDE SEQUENCE [LARGE SCALE GENOMIC DNA]</scope>
    <source>
        <strain evidence="7">AATW-2023a</strain>
        <tissue evidence="7">Whole specimen</tissue>
    </source>
</reference>